<dbReference type="RefSeq" id="WP_023362724.1">
    <property type="nucleotide sequence ID" value="NC_022657.1"/>
</dbReference>
<keyword evidence="3 5" id="KW-0732">Signal</keyword>
<evidence type="ECO:0000256" key="4">
    <source>
        <dbReference type="ARBA" id="ARBA00022970"/>
    </source>
</evidence>
<organism evidence="7 8">
    <name type="scientific">Actinoplanes friuliensis DSM 7358</name>
    <dbReference type="NCBI Taxonomy" id="1246995"/>
    <lineage>
        <taxon>Bacteria</taxon>
        <taxon>Bacillati</taxon>
        <taxon>Actinomycetota</taxon>
        <taxon>Actinomycetes</taxon>
        <taxon>Micromonosporales</taxon>
        <taxon>Micromonosporaceae</taxon>
        <taxon>Actinoplanes</taxon>
    </lineage>
</organism>
<dbReference type="Pfam" id="PF13458">
    <property type="entry name" value="Peripla_BP_6"/>
    <property type="match status" value="1"/>
</dbReference>
<keyword evidence="4" id="KW-0029">Amino-acid transport</keyword>
<dbReference type="PANTHER" id="PTHR47151">
    <property type="entry name" value="LEU/ILE/VAL-BINDING ABC TRANSPORTER SUBUNIT"/>
    <property type="match status" value="1"/>
</dbReference>
<feature type="chain" id="PRO_5038978369" evidence="5">
    <location>
        <begin position="21"/>
        <end position="385"/>
    </location>
</feature>
<dbReference type="eggNOG" id="COG0683">
    <property type="taxonomic scope" value="Bacteria"/>
</dbReference>
<dbReference type="STRING" id="1246995.AFR_20400"/>
<dbReference type="SUPFAM" id="SSF53822">
    <property type="entry name" value="Periplasmic binding protein-like I"/>
    <property type="match status" value="1"/>
</dbReference>
<evidence type="ECO:0000259" key="6">
    <source>
        <dbReference type="Pfam" id="PF13458"/>
    </source>
</evidence>
<sequence length="385" mass="39667">MRSRHLLSSAAVAVVLAALAGCGGADDPATAPAAAPDVIRLGTLVPLTGRSSPSGEAMVKAAQLAVSEANKAGGVLGRQIELVVGDDACDPGTAVTAARTLVGKDIAVSVGGYCSSATVPTLKIFRDAQVPMIVAQSNSTDLLSPGYDSVFLVCGTVTAEADFAVDWFKKLGGKKLAVVHDGTSFPITLAQSTVTAAKRVGGLTVTDELELSQGAPSYTRIAASVIAGKADTVYFTGYYAEANQLIKDLRDEGFRGRIAVGDGATDGPLLANLTPAQSKDVYGTALLFPEFMPELADWSARYRAANGTAPGPSTVEAYDAVNVALDAIKRAGSLDHEAIRKAISTTDMTSMSGPMSFHPDGTRVTPKFLLLRAAGDTFELEPTAG</sequence>
<evidence type="ECO:0000256" key="5">
    <source>
        <dbReference type="SAM" id="SignalP"/>
    </source>
</evidence>
<dbReference type="KEGG" id="afs:AFR_20400"/>
<dbReference type="OrthoDB" id="7337537at2"/>
<dbReference type="GO" id="GO:0006865">
    <property type="term" value="P:amino acid transport"/>
    <property type="evidence" value="ECO:0007669"/>
    <property type="project" value="UniProtKB-KW"/>
</dbReference>
<dbReference type="PATRIC" id="fig|1246995.3.peg.4136"/>
<evidence type="ECO:0000256" key="2">
    <source>
        <dbReference type="ARBA" id="ARBA00022448"/>
    </source>
</evidence>
<reference evidence="7 8" key="1">
    <citation type="journal article" date="2014" name="J. Biotechnol.">
        <title>Complete genome sequence of the actinobacterium Actinoplanes friuliensis HAG 010964, producer of the lipopeptide antibiotic friulimycin.</title>
        <authorList>
            <person name="Ruckert C."/>
            <person name="Szczepanowski R."/>
            <person name="Albersmeier A."/>
            <person name="Goesmann A."/>
            <person name="Fischer N."/>
            <person name="Steinkamper A."/>
            <person name="Puhler A."/>
            <person name="Biener R."/>
            <person name="Schwartz D."/>
            <person name="Kalinowski J."/>
        </authorList>
    </citation>
    <scope>NUCLEOTIDE SEQUENCE [LARGE SCALE GENOMIC DNA]</scope>
    <source>
        <strain evidence="7 8">DSM 7358</strain>
    </source>
</reference>
<keyword evidence="2" id="KW-0813">Transport</keyword>
<dbReference type="PRINTS" id="PR00337">
    <property type="entry name" value="LEUILEVALBP"/>
</dbReference>
<dbReference type="InterPro" id="IPR000709">
    <property type="entry name" value="Leu_Ile_Val-bd"/>
</dbReference>
<dbReference type="AlphaFoldDB" id="U5W000"/>
<protein>
    <submittedName>
        <fullName evidence="7">Leu/Ile/Val-binding protein</fullName>
    </submittedName>
</protein>
<proteinExistence type="inferred from homology"/>
<dbReference type="HOGENOM" id="CLU_027128_6_0_11"/>
<keyword evidence="8" id="KW-1185">Reference proteome</keyword>
<dbReference type="PANTHER" id="PTHR47151:SF2">
    <property type="entry name" value="AMINO ACID BINDING PROTEIN"/>
    <property type="match status" value="1"/>
</dbReference>
<dbReference type="Gene3D" id="3.40.50.2300">
    <property type="match status" value="2"/>
</dbReference>
<evidence type="ECO:0000313" key="8">
    <source>
        <dbReference type="Proteomes" id="UP000017746"/>
    </source>
</evidence>
<gene>
    <name evidence="7" type="ORF">AFR_20400</name>
</gene>
<name>U5W000_9ACTN</name>
<dbReference type="Proteomes" id="UP000017746">
    <property type="component" value="Chromosome"/>
</dbReference>
<dbReference type="CDD" id="cd06342">
    <property type="entry name" value="PBP1_ABC_LIVBP-like"/>
    <property type="match status" value="1"/>
</dbReference>
<evidence type="ECO:0000256" key="3">
    <source>
        <dbReference type="ARBA" id="ARBA00022729"/>
    </source>
</evidence>
<evidence type="ECO:0000256" key="1">
    <source>
        <dbReference type="ARBA" id="ARBA00010062"/>
    </source>
</evidence>
<dbReference type="EMBL" id="CP006272">
    <property type="protein sequence ID" value="AGZ42352.1"/>
    <property type="molecule type" value="Genomic_DNA"/>
</dbReference>
<feature type="signal peptide" evidence="5">
    <location>
        <begin position="1"/>
        <end position="20"/>
    </location>
</feature>
<dbReference type="InterPro" id="IPR028081">
    <property type="entry name" value="Leu-bd"/>
</dbReference>
<feature type="domain" description="Leucine-binding protein" evidence="6">
    <location>
        <begin position="39"/>
        <end position="372"/>
    </location>
</feature>
<dbReference type="PROSITE" id="PS51257">
    <property type="entry name" value="PROKAR_LIPOPROTEIN"/>
    <property type="match status" value="1"/>
</dbReference>
<accession>U5W000</accession>
<dbReference type="InterPro" id="IPR028082">
    <property type="entry name" value="Peripla_BP_I"/>
</dbReference>
<evidence type="ECO:0000313" key="7">
    <source>
        <dbReference type="EMBL" id="AGZ42352.1"/>
    </source>
</evidence>
<comment type="similarity">
    <text evidence="1">Belongs to the leucine-binding protein family.</text>
</comment>